<dbReference type="EMBL" id="BAABFR010000002">
    <property type="protein sequence ID" value="GAA4383297.1"/>
    <property type="molecule type" value="Genomic_DNA"/>
</dbReference>
<gene>
    <name evidence="2" type="ORF">GCM10023147_02280</name>
</gene>
<dbReference type="RefSeq" id="WP_344989672.1">
    <property type="nucleotide sequence ID" value="NZ_BAABFR010000002.1"/>
</dbReference>
<feature type="region of interest" description="Disordered" evidence="1">
    <location>
        <begin position="93"/>
        <end position="113"/>
    </location>
</feature>
<proteinExistence type="predicted"/>
<dbReference type="Proteomes" id="UP001500635">
    <property type="component" value="Unassembled WGS sequence"/>
</dbReference>
<comment type="caution">
    <text evidence="2">The sequence shown here is derived from an EMBL/GenBank/DDBJ whole genome shotgun (WGS) entry which is preliminary data.</text>
</comment>
<feature type="compositionally biased region" description="Low complexity" evidence="1">
    <location>
        <begin position="103"/>
        <end position="113"/>
    </location>
</feature>
<evidence type="ECO:0000313" key="2">
    <source>
        <dbReference type="EMBL" id="GAA4383297.1"/>
    </source>
</evidence>
<organism evidence="2 3">
    <name type="scientific">Tsukamurella soli</name>
    <dbReference type="NCBI Taxonomy" id="644556"/>
    <lineage>
        <taxon>Bacteria</taxon>
        <taxon>Bacillati</taxon>
        <taxon>Actinomycetota</taxon>
        <taxon>Actinomycetes</taxon>
        <taxon>Mycobacteriales</taxon>
        <taxon>Tsukamurellaceae</taxon>
        <taxon>Tsukamurella</taxon>
    </lineage>
</organism>
<accession>A0ABP8J1K7</accession>
<evidence type="ECO:0000256" key="1">
    <source>
        <dbReference type="SAM" id="MobiDB-lite"/>
    </source>
</evidence>
<protein>
    <submittedName>
        <fullName evidence="2">Uncharacterized protein</fullName>
    </submittedName>
</protein>
<keyword evidence="3" id="KW-1185">Reference proteome</keyword>
<reference evidence="3" key="1">
    <citation type="journal article" date="2019" name="Int. J. Syst. Evol. Microbiol.">
        <title>The Global Catalogue of Microorganisms (GCM) 10K type strain sequencing project: providing services to taxonomists for standard genome sequencing and annotation.</title>
        <authorList>
            <consortium name="The Broad Institute Genomics Platform"/>
            <consortium name="The Broad Institute Genome Sequencing Center for Infectious Disease"/>
            <person name="Wu L."/>
            <person name="Ma J."/>
        </authorList>
    </citation>
    <scope>NUCLEOTIDE SEQUENCE [LARGE SCALE GENOMIC DNA]</scope>
    <source>
        <strain evidence="3">JCM 17688</strain>
    </source>
</reference>
<name>A0ABP8J1K7_9ACTN</name>
<evidence type="ECO:0000313" key="3">
    <source>
        <dbReference type="Proteomes" id="UP001500635"/>
    </source>
</evidence>
<sequence>MPDPITALVQGAVATVRRAAAELLRPLESARDEAQHDIQSVTKGLNAEAQLIPLLVEQLAVLNATLGDLTEILRPLAEVEQGVASVETRLTHGLFHHPHDTSTGTTGQQPPPA</sequence>